<evidence type="ECO:0000256" key="1">
    <source>
        <dbReference type="ARBA" id="ARBA00004186"/>
    </source>
</evidence>
<dbReference type="GO" id="GO:0051301">
    <property type="term" value="P:cell division"/>
    <property type="evidence" value="ECO:0007669"/>
    <property type="project" value="UniProtKB-KW"/>
</dbReference>
<accession>A0A0A8L0I9</accession>
<dbReference type="GO" id="GO:1990023">
    <property type="term" value="C:mitotic spindle midzone"/>
    <property type="evidence" value="ECO:0007669"/>
    <property type="project" value="TreeGrafter"/>
</dbReference>
<feature type="region of interest" description="Disordered" evidence="7">
    <location>
        <begin position="944"/>
        <end position="1000"/>
    </location>
</feature>
<dbReference type="Proteomes" id="UP000031516">
    <property type="component" value="Unassembled WGS sequence"/>
</dbReference>
<dbReference type="OrthoDB" id="46159at2759"/>
<gene>
    <name evidence="9" type="ORF">KLDO_g888</name>
</gene>
<feature type="compositionally biased region" description="Polar residues" evidence="7">
    <location>
        <begin position="862"/>
        <end position="873"/>
    </location>
</feature>
<feature type="region of interest" description="Disordered" evidence="7">
    <location>
        <begin position="893"/>
        <end position="929"/>
    </location>
</feature>
<evidence type="ECO:0000313" key="10">
    <source>
        <dbReference type="Proteomes" id="UP000031516"/>
    </source>
</evidence>
<evidence type="ECO:0000256" key="3">
    <source>
        <dbReference type="ARBA" id="ARBA00016012"/>
    </source>
</evidence>
<name>A0A0A8L0I9_9SACH</name>
<dbReference type="PANTHER" id="PTHR21567:SF9">
    <property type="entry name" value="CLIP-ASSOCIATING PROTEIN"/>
    <property type="match status" value="1"/>
</dbReference>
<feature type="region of interest" description="Disordered" evidence="7">
    <location>
        <begin position="514"/>
        <end position="574"/>
    </location>
</feature>
<dbReference type="GO" id="GO:0090307">
    <property type="term" value="P:mitotic spindle assembly"/>
    <property type="evidence" value="ECO:0007669"/>
    <property type="project" value="TreeGrafter"/>
</dbReference>
<evidence type="ECO:0000256" key="4">
    <source>
        <dbReference type="ARBA" id="ARBA00022618"/>
    </source>
</evidence>
<dbReference type="Gene3D" id="1.25.10.10">
    <property type="entry name" value="Leucine-rich Repeat Variant"/>
    <property type="match status" value="1"/>
</dbReference>
<keyword evidence="5" id="KW-0493">Microtubule</keyword>
<feature type="domain" description="CLASP N-terminal" evidence="8">
    <location>
        <begin position="270"/>
        <end position="494"/>
    </location>
</feature>
<organism evidence="9 10">
    <name type="scientific">Kluyveromyces dobzhanskii CBS 2104</name>
    <dbReference type="NCBI Taxonomy" id="1427455"/>
    <lineage>
        <taxon>Eukaryota</taxon>
        <taxon>Fungi</taxon>
        <taxon>Dikarya</taxon>
        <taxon>Ascomycota</taxon>
        <taxon>Saccharomycotina</taxon>
        <taxon>Saccharomycetes</taxon>
        <taxon>Saccharomycetales</taxon>
        <taxon>Saccharomycetaceae</taxon>
        <taxon>Kluyveromyces</taxon>
    </lineage>
</organism>
<dbReference type="GO" id="GO:0005815">
    <property type="term" value="C:microtubule organizing center"/>
    <property type="evidence" value="ECO:0007669"/>
    <property type="project" value="TreeGrafter"/>
</dbReference>
<proteinExistence type="inferred from homology"/>
<keyword evidence="4" id="KW-0132">Cell division</keyword>
<dbReference type="SUPFAM" id="SSF48371">
    <property type="entry name" value="ARM repeat"/>
    <property type="match status" value="1"/>
</dbReference>
<feature type="region of interest" description="Disordered" evidence="7">
    <location>
        <begin position="851"/>
        <end position="879"/>
    </location>
</feature>
<dbReference type="GO" id="GO:0005876">
    <property type="term" value="C:spindle microtubule"/>
    <property type="evidence" value="ECO:0007669"/>
    <property type="project" value="TreeGrafter"/>
</dbReference>
<protein>
    <recommendedName>
        <fullName evidence="3">Protein STU1</fullName>
    </recommendedName>
</protein>
<comment type="subcellular location">
    <subcellularLocation>
        <location evidence="1">Cytoplasm</location>
        <location evidence="1">Cytoskeleton</location>
        <location evidence="1">Spindle</location>
    </subcellularLocation>
</comment>
<evidence type="ECO:0000256" key="7">
    <source>
        <dbReference type="SAM" id="MobiDB-lite"/>
    </source>
</evidence>
<dbReference type="GO" id="GO:0008017">
    <property type="term" value="F:microtubule binding"/>
    <property type="evidence" value="ECO:0007669"/>
    <property type="project" value="TreeGrafter"/>
</dbReference>
<comment type="caution">
    <text evidence="9">The sequence shown here is derived from an EMBL/GenBank/DDBJ whole genome shotgun (WGS) entry which is preliminary data.</text>
</comment>
<evidence type="ECO:0000313" key="9">
    <source>
        <dbReference type="EMBL" id="CDO92571.1"/>
    </source>
</evidence>
<keyword evidence="10" id="KW-1185">Reference proteome</keyword>
<dbReference type="GO" id="GO:0005881">
    <property type="term" value="C:cytoplasmic microtubule"/>
    <property type="evidence" value="ECO:0007669"/>
    <property type="project" value="TreeGrafter"/>
</dbReference>
<evidence type="ECO:0000256" key="5">
    <source>
        <dbReference type="ARBA" id="ARBA00022701"/>
    </source>
</evidence>
<feature type="compositionally biased region" description="Polar residues" evidence="7">
    <location>
        <begin position="532"/>
        <end position="568"/>
    </location>
</feature>
<feature type="compositionally biased region" description="Basic and acidic residues" evidence="7">
    <location>
        <begin position="895"/>
        <end position="925"/>
    </location>
</feature>
<dbReference type="EMBL" id="CCBQ010000016">
    <property type="protein sequence ID" value="CDO92571.1"/>
    <property type="molecule type" value="Genomic_DNA"/>
</dbReference>
<evidence type="ECO:0000256" key="6">
    <source>
        <dbReference type="ARBA" id="ARBA00022776"/>
    </source>
</evidence>
<dbReference type="Pfam" id="PF12348">
    <property type="entry name" value="CLASP_N"/>
    <property type="match status" value="1"/>
</dbReference>
<reference evidence="9 10" key="1">
    <citation type="submission" date="2014-03" db="EMBL/GenBank/DDBJ databases">
        <title>The genome of Kluyveromyces dobzhanskii.</title>
        <authorList>
            <person name="Nystedt B."/>
            <person name="Astrom S."/>
        </authorList>
    </citation>
    <scope>NUCLEOTIDE SEQUENCE [LARGE SCALE GENOMIC DNA]</scope>
    <source>
        <strain evidence="9 10">CBS 2104</strain>
    </source>
</reference>
<comment type="similarity">
    <text evidence="2">Belongs to the CLASP family.</text>
</comment>
<dbReference type="PANTHER" id="PTHR21567">
    <property type="entry name" value="CLASP"/>
    <property type="match status" value="1"/>
</dbReference>
<dbReference type="GO" id="GO:0060172">
    <property type="term" value="P:astral microtubule depolymerization"/>
    <property type="evidence" value="ECO:0007669"/>
    <property type="project" value="TreeGrafter"/>
</dbReference>
<keyword evidence="6" id="KW-0498">Mitosis</keyword>
<keyword evidence="6" id="KW-0131">Cell cycle</keyword>
<feature type="compositionally biased region" description="Polar residues" evidence="7">
    <location>
        <begin position="962"/>
        <end position="972"/>
    </location>
</feature>
<evidence type="ECO:0000259" key="8">
    <source>
        <dbReference type="Pfam" id="PF12348"/>
    </source>
</evidence>
<dbReference type="InterPro" id="IPR016024">
    <property type="entry name" value="ARM-type_fold"/>
</dbReference>
<dbReference type="InterPro" id="IPR011989">
    <property type="entry name" value="ARM-like"/>
</dbReference>
<sequence length="1333" mass="151947">MGDEFDGLDGLFDAETSAGSKIELLGRFKAHVKKTLVNEQMCVAYFENLSRLLRENEPEQVFQLAHSAMCYLIKRVAMQAQYKFQHDLIELVVWTLLTVSSRDKKIWQSSVRALEAIYLAKPPEFCRVLNECMTEKESVRTNVLLLVDELARLETNEGRNASLFLQNFVPIWVQEMNTNESMSDADIELIYDIGASRCSESFMRSMVESVVNENASKLLRAKTMKLDHRTGSQVFDLQAELQTIMHQAPQFPTVSTPEPTSYNNVIYLVKDLEAMLPAFEGTRETERNWKIRQSNIIKLRSIVLGNISTTFPERFLELWKDLNLQDCVTKSTLSLRTSLCTHGCSLVKDLCSVFNSALDISIIENLWSCLAKLMANTKKIANQNAYICLITLLSTIPFLSRLFNNCFALIRDKNITSRLYSATFLRIFLIRFHKRLISHHHVYVEEWLQKGLTDAHTTIRESMRITFWYWYKVSPMSGKKMLSLFQPQIKRALESSIPTHLNIEYEAVNQPCSKETSRRSTLLPKRFPSYAAPTQSSHLPRSSIKRSLTDLTQGAQGTHGSQESQAFSKRSLRTPPDYDIHIDLTSELTDSQTNPLLNRYMKKNAVNSEPLYSVLSKDPKHGLDLLQKYLLSDAKIEEEGKVQFSITSLIRTNPKSFKPLLHLPKFYQLVPLNYSMILLSLNDFDISMIETQFRNEDIIDSVISILKSLEDRNSDWSIFYVRFKYQIYSFCFNTVERLLGKVTLSDLLINELMNACGRDLDAERYYELLLHIYLSDKLRFTGLLKSTSTASTKLKIANVIQKNDAEFKISSILNYSPMVEPELPPEEKHLLDMTMVNPLGKRTISSSTVLHNPLDREEEETNFANENVPTSKEYSAGPADISAKSVSVVSFAPDEPFRHSNSDGKVSRSESIETEEPLTHEEQDGFTKFGGYSKLTEMTKVHSVFQPESGNENIDRMDVDSPSESNSDQKSLLTDIFSKNHHPDEPPSTQLKELDQNNGKKHEYDSKMLSDAINGIDIETVDGSVRNISEDDIGTHDHSISTTTNLKSYKPITLNDFEKDSLLLFEMQFVDLSIDAVNLNRLKFIVHSIKNNGTFKMNELQYLLKCFLSHDQTILEWIHDLHELKKVCGITELLLSSSISQSQIPTNIAYKSIILTACLLKIGEHSETEVFNDSEKSTLFENMISLVAKLDTYENELYFACSELRHNLVSQDRQNLPLFLENCLEGLLNNKEQYIVKVTFLLETINCVIGAMGSLLSADSLKNLAKSVSRYTPSDVAEWRYASCTTLASIYKELISRSTPVGYIRSLMPLLGPSDFEVVRSLSTMKDATRQFE</sequence>
<evidence type="ECO:0000256" key="2">
    <source>
        <dbReference type="ARBA" id="ARBA00009549"/>
    </source>
</evidence>
<dbReference type="InterPro" id="IPR024395">
    <property type="entry name" value="CLASP_N_dom"/>
</dbReference>